<name>A0A4U2MLU5_9BACI</name>
<organism evidence="1 2">
    <name type="scientific">Bacillus wiedmannii</name>
    <dbReference type="NCBI Taxonomy" id="1890302"/>
    <lineage>
        <taxon>Bacteria</taxon>
        <taxon>Bacillati</taxon>
        <taxon>Bacillota</taxon>
        <taxon>Bacilli</taxon>
        <taxon>Bacillales</taxon>
        <taxon>Bacillaceae</taxon>
        <taxon>Bacillus</taxon>
        <taxon>Bacillus cereus group</taxon>
    </lineage>
</organism>
<dbReference type="Proteomes" id="UP000306037">
    <property type="component" value="Unassembled WGS sequence"/>
</dbReference>
<evidence type="ECO:0000313" key="1">
    <source>
        <dbReference type="EMBL" id="TKH12202.1"/>
    </source>
</evidence>
<dbReference type="AlphaFoldDB" id="A0A4U2MLU5"/>
<sequence length="66" mass="7788">MKTVQKKHLKTEFKSLQILNNEFSRFIQELEEKHNLSAAEIKTINSMKEYFSHTGKLFVNLENLCS</sequence>
<comment type="caution">
    <text evidence="1">The sequence shown here is derived from an EMBL/GenBank/DDBJ whole genome shotgun (WGS) entry which is preliminary data.</text>
</comment>
<reference evidence="1 2" key="1">
    <citation type="journal article" date="2019" name="Environ. Microbiol.">
        <title>An active ?-lactamase is a part of an orchestrated cell wall stress resistance network of Bacillus subtilis and related rhizosphere species.</title>
        <authorList>
            <person name="Bucher T."/>
            <person name="Keren-Paz A."/>
            <person name="Hausser J."/>
            <person name="Olender T."/>
            <person name="Cytryn E."/>
            <person name="Kolodkin-Gal I."/>
        </authorList>
    </citation>
    <scope>NUCLEOTIDE SEQUENCE [LARGE SCALE GENOMIC DNA]</scope>
    <source>
        <strain evidence="1 2">I71</strain>
    </source>
</reference>
<dbReference type="EMBL" id="SZOM01000206">
    <property type="protein sequence ID" value="TKH12202.1"/>
    <property type="molecule type" value="Genomic_DNA"/>
</dbReference>
<protein>
    <submittedName>
        <fullName evidence="1">Uncharacterized protein</fullName>
    </submittedName>
</protein>
<proteinExistence type="predicted"/>
<gene>
    <name evidence="1" type="ORF">FC694_22575</name>
</gene>
<dbReference type="RefSeq" id="WP_137053153.1">
    <property type="nucleotide sequence ID" value="NZ_SZOM01000206.1"/>
</dbReference>
<accession>A0A4U2MLU5</accession>
<evidence type="ECO:0000313" key="2">
    <source>
        <dbReference type="Proteomes" id="UP000306037"/>
    </source>
</evidence>